<evidence type="ECO:0000313" key="2">
    <source>
        <dbReference type="Proteomes" id="UP000322634"/>
    </source>
</evidence>
<keyword evidence="2" id="KW-1185">Reference proteome</keyword>
<proteinExistence type="predicted"/>
<dbReference type="Proteomes" id="UP000322634">
    <property type="component" value="Unassembled WGS sequence"/>
</dbReference>
<accession>A0A5D0UCU5</accession>
<name>A0A5D0UCU5_9ACTN</name>
<dbReference type="EMBL" id="VSFF01000004">
    <property type="protein sequence ID" value="TYC15864.1"/>
    <property type="molecule type" value="Genomic_DNA"/>
</dbReference>
<gene>
    <name evidence="1" type="ORF">FXF65_11010</name>
</gene>
<dbReference type="OrthoDB" id="4178485at2"/>
<evidence type="ECO:0000313" key="1">
    <source>
        <dbReference type="EMBL" id="TYC15864.1"/>
    </source>
</evidence>
<dbReference type="AlphaFoldDB" id="A0A5D0UCU5"/>
<sequence>MEPGLFEVAFTEFTEASGRWRDTSPVDLLGRWERFVAECERGYRQDDEDYVNDLTSRMAIERAMRSEELARFPEMAEFRRQVVRIDERFRVLLHPDVFPNLPAEEWWARGMVRYAGHKLVNDLRKRGVTIDLVSEGNDAPDDS</sequence>
<protein>
    <submittedName>
        <fullName evidence="1">Uncharacterized protein</fullName>
    </submittedName>
</protein>
<reference evidence="1 2" key="1">
    <citation type="submission" date="2019-08" db="EMBL/GenBank/DDBJ databases">
        <title>Actinomadura sp. nov. CYP1-5 isolated from mountain soil.</title>
        <authorList>
            <person name="Songsumanus A."/>
            <person name="Kuncharoen N."/>
            <person name="Kudo T."/>
            <person name="Yuki M."/>
            <person name="Igarashi Y."/>
            <person name="Tanasupawat S."/>
        </authorList>
    </citation>
    <scope>NUCLEOTIDE SEQUENCE [LARGE SCALE GENOMIC DNA]</scope>
    <source>
        <strain evidence="1 2">GKU157</strain>
    </source>
</reference>
<organism evidence="1 2">
    <name type="scientific">Actinomadura syzygii</name>
    <dbReference type="NCBI Taxonomy" id="1427538"/>
    <lineage>
        <taxon>Bacteria</taxon>
        <taxon>Bacillati</taxon>
        <taxon>Actinomycetota</taxon>
        <taxon>Actinomycetes</taxon>
        <taxon>Streptosporangiales</taxon>
        <taxon>Thermomonosporaceae</taxon>
        <taxon>Actinomadura</taxon>
    </lineage>
</organism>
<comment type="caution">
    <text evidence="1">The sequence shown here is derived from an EMBL/GenBank/DDBJ whole genome shotgun (WGS) entry which is preliminary data.</text>
</comment>